<dbReference type="Gene3D" id="3.60.40.10">
    <property type="entry name" value="PPM-type phosphatase domain"/>
    <property type="match status" value="1"/>
</dbReference>
<proteinExistence type="predicted"/>
<name>A0A4R6V8J1_9ACTN</name>
<reference evidence="4 5" key="1">
    <citation type="submission" date="2019-03" db="EMBL/GenBank/DDBJ databases">
        <title>Genomic Encyclopedia of Type Strains, Phase IV (KMG-IV): sequencing the most valuable type-strain genomes for metagenomic binning, comparative biology and taxonomic classification.</title>
        <authorList>
            <person name="Goeker M."/>
        </authorList>
    </citation>
    <scope>NUCLEOTIDE SEQUENCE [LARGE SCALE GENOMIC DNA]</scope>
    <source>
        <strain evidence="4 5">DSM 46770</strain>
    </source>
</reference>
<organism evidence="4 5">
    <name type="scientific">Actinorugispora endophytica</name>
    <dbReference type="NCBI Taxonomy" id="1605990"/>
    <lineage>
        <taxon>Bacteria</taxon>
        <taxon>Bacillati</taxon>
        <taxon>Actinomycetota</taxon>
        <taxon>Actinomycetes</taxon>
        <taxon>Streptosporangiales</taxon>
        <taxon>Nocardiopsidaceae</taxon>
        <taxon>Actinorugispora</taxon>
    </lineage>
</organism>
<dbReference type="Pfam" id="PF07228">
    <property type="entry name" value="SpoIIE"/>
    <property type="match status" value="1"/>
</dbReference>
<comment type="caution">
    <text evidence="4">The sequence shown here is derived from an EMBL/GenBank/DDBJ whole genome shotgun (WGS) entry which is preliminary data.</text>
</comment>
<evidence type="ECO:0000259" key="3">
    <source>
        <dbReference type="SMART" id="SM00331"/>
    </source>
</evidence>
<dbReference type="PANTHER" id="PTHR43156:SF2">
    <property type="entry name" value="STAGE II SPORULATION PROTEIN E"/>
    <property type="match status" value="1"/>
</dbReference>
<dbReference type="PANTHER" id="PTHR43156">
    <property type="entry name" value="STAGE II SPORULATION PROTEIN E-RELATED"/>
    <property type="match status" value="1"/>
</dbReference>
<dbReference type="SMART" id="SM00331">
    <property type="entry name" value="PP2C_SIG"/>
    <property type="match status" value="1"/>
</dbReference>
<dbReference type="InterPro" id="IPR036457">
    <property type="entry name" value="PPM-type-like_dom_sf"/>
</dbReference>
<evidence type="ECO:0000313" key="4">
    <source>
        <dbReference type="EMBL" id="TDQ55486.1"/>
    </source>
</evidence>
<dbReference type="SUPFAM" id="SSF81606">
    <property type="entry name" value="PP2C-like"/>
    <property type="match status" value="1"/>
</dbReference>
<sequence>MDEHGGGHERLLGDLLDASHTLSMEQLPGTVAGRAARAGLHDTLIYLADVRQEVVRLLTGSGPGAKLRADGEPAELRIDGTLPGRAFQTGQVLSVTGAGGGGRYRWWTPLLDGTERIGVLRADTDTADERTRTLLWRLASLVALLVVSKRPHSDSGARLVRTRPMTVAAEMQWNLMPPQTFSNDEVTISASLEPAYEVSGDAFDYGLTGGVVHLAVFDAMGHDTAAGLTANLAVAACRNHRRQGAGLDTLGERIEQTLLSQFGHDRFVTAVLAELDTRTGVFCWANHGHHLPVLIRGGRWATDLACRPGHPLGSDLGLRTTLCQERLQPGDRVVLYTDGILEARDSLGREFGLERFTDFLIRHHTDDLPVPETLRRLSRRVMAYHHGSLQDDATVLLTQWHGPGQAPSGAASDGLGRTGSWRQLRGRPETAPRPPLRP</sequence>
<evidence type="ECO:0000313" key="5">
    <source>
        <dbReference type="Proteomes" id="UP000295281"/>
    </source>
</evidence>
<dbReference type="GO" id="GO:0016791">
    <property type="term" value="F:phosphatase activity"/>
    <property type="evidence" value="ECO:0007669"/>
    <property type="project" value="TreeGrafter"/>
</dbReference>
<feature type="region of interest" description="Disordered" evidence="2">
    <location>
        <begin position="400"/>
        <end position="438"/>
    </location>
</feature>
<gene>
    <name evidence="4" type="ORF">EV190_101816</name>
</gene>
<protein>
    <submittedName>
        <fullName evidence="4">Stage II sporulation protein E</fullName>
    </submittedName>
</protein>
<evidence type="ECO:0000256" key="1">
    <source>
        <dbReference type="ARBA" id="ARBA00022801"/>
    </source>
</evidence>
<feature type="domain" description="PPM-type phosphatase" evidence="3">
    <location>
        <begin position="183"/>
        <end position="400"/>
    </location>
</feature>
<dbReference type="AlphaFoldDB" id="A0A4R6V8J1"/>
<keyword evidence="5" id="KW-1185">Reference proteome</keyword>
<evidence type="ECO:0000256" key="2">
    <source>
        <dbReference type="SAM" id="MobiDB-lite"/>
    </source>
</evidence>
<dbReference type="RefSeq" id="WP_341770513.1">
    <property type="nucleotide sequence ID" value="NZ_SNYN01000001.1"/>
</dbReference>
<dbReference type="InterPro" id="IPR001932">
    <property type="entry name" value="PPM-type_phosphatase-like_dom"/>
</dbReference>
<dbReference type="InterPro" id="IPR052016">
    <property type="entry name" value="Bact_Sigma-Reg"/>
</dbReference>
<keyword evidence="1" id="KW-0378">Hydrolase</keyword>
<dbReference type="Proteomes" id="UP000295281">
    <property type="component" value="Unassembled WGS sequence"/>
</dbReference>
<dbReference type="EMBL" id="SNYN01000001">
    <property type="protein sequence ID" value="TDQ55486.1"/>
    <property type="molecule type" value="Genomic_DNA"/>
</dbReference>
<accession>A0A4R6V8J1</accession>